<reference evidence="1" key="1">
    <citation type="journal article" date="2021" name="Proc. Natl. Acad. Sci. U.S.A.">
        <title>A Catalog of Tens of Thousands of Viruses from Human Metagenomes Reveals Hidden Associations with Chronic Diseases.</title>
        <authorList>
            <person name="Tisza M.J."/>
            <person name="Buck C.B."/>
        </authorList>
    </citation>
    <scope>NUCLEOTIDE SEQUENCE</scope>
    <source>
        <strain evidence="1">CtlMy11</strain>
    </source>
</reference>
<name>A0A8S5TCC2_9CAUD</name>
<dbReference type="Gene3D" id="2.60.120.1110">
    <property type="match status" value="1"/>
</dbReference>
<dbReference type="InterPro" id="IPR048922">
    <property type="entry name" value="Bbp16"/>
</dbReference>
<evidence type="ECO:0000313" key="1">
    <source>
        <dbReference type="EMBL" id="DAF60949.1"/>
    </source>
</evidence>
<proteinExistence type="predicted"/>
<sequence length="145" mass="15328">MVFDIKMMLADKKEAKTAFTSSGLDFGSTLVESGVNGHKMALCISASGVAGTSLAFKIEDSADNSTFATVATSKAFTPTELKNPIVVGLPFEHRRYLRIVTVPTSVTAGTVTAWIGNDYKLGQVKEGEGWEFRTEKATAAAGGDS</sequence>
<accession>A0A8S5TCC2</accession>
<dbReference type="EMBL" id="BK032800">
    <property type="protein sequence ID" value="DAF60949.1"/>
    <property type="molecule type" value="Genomic_DNA"/>
</dbReference>
<organism evidence="1">
    <name type="scientific">Podoviridae sp. ctlMy11</name>
    <dbReference type="NCBI Taxonomy" id="2827746"/>
    <lineage>
        <taxon>Viruses</taxon>
        <taxon>Duplodnaviria</taxon>
        <taxon>Heunggongvirae</taxon>
        <taxon>Uroviricota</taxon>
        <taxon>Caudoviricetes</taxon>
    </lineage>
</organism>
<dbReference type="Pfam" id="PF21190">
    <property type="entry name" value="Bbp16"/>
    <property type="match status" value="1"/>
</dbReference>
<protein>
    <submittedName>
        <fullName evidence="1">Major capsid protein</fullName>
    </submittedName>
</protein>